<dbReference type="PANTHER" id="PTHR22916:SF3">
    <property type="entry name" value="UDP-GLCNAC:BETAGAL BETA-1,3-N-ACETYLGLUCOSAMINYLTRANSFERASE-LIKE PROTEIN 1"/>
    <property type="match status" value="1"/>
</dbReference>
<dbReference type="AlphaFoldDB" id="A0A0G0QMT5"/>
<sequence length="230" mass="27000">MIGDGSYHTHPAALNRIIDLARGKYIANMDGDDLCSPTRLEKQLELFKRDESIDVVGTGLIYLGESDIPLGYTIPPVSHSEICKEPHRTFRIAHGSIMAKRSWHINNKYDESAVKAEDFNLWLRSYEHSKFANVPEPLYYYRCETSSTFKKRFRCRLTCTKFLFSHYYHKGYLLKAMYYASLQIIKFIIGNFICLFLSKRKYIERRYTPISSEDKIRYADELDKIKKYVS</sequence>
<keyword evidence="3" id="KW-0808">Transferase</keyword>
<keyword evidence="1" id="KW-1133">Transmembrane helix</keyword>
<organism evidence="3 4">
    <name type="scientific">Candidatus Uhrbacteria bacterium GW2011_GWF2_39_13</name>
    <dbReference type="NCBI Taxonomy" id="1618995"/>
    <lineage>
        <taxon>Bacteria</taxon>
        <taxon>Candidatus Uhriibacteriota</taxon>
    </lineage>
</organism>
<comment type="caution">
    <text evidence="3">The sequence shown here is derived from an EMBL/GenBank/DDBJ whole genome shotgun (WGS) entry which is preliminary data.</text>
</comment>
<dbReference type="PANTHER" id="PTHR22916">
    <property type="entry name" value="GLYCOSYLTRANSFERASE"/>
    <property type="match status" value="1"/>
</dbReference>
<evidence type="ECO:0000259" key="2">
    <source>
        <dbReference type="Pfam" id="PF00535"/>
    </source>
</evidence>
<protein>
    <submittedName>
        <fullName evidence="3">Glycosyl transferase, group 2 family</fullName>
    </submittedName>
</protein>
<dbReference type="EMBL" id="LBWG01000041">
    <property type="protein sequence ID" value="KKR03017.1"/>
    <property type="molecule type" value="Genomic_DNA"/>
</dbReference>
<gene>
    <name evidence="3" type="ORF">UT30_C0041G0007</name>
</gene>
<evidence type="ECO:0000256" key="1">
    <source>
        <dbReference type="SAM" id="Phobius"/>
    </source>
</evidence>
<reference evidence="3 4" key="1">
    <citation type="journal article" date="2015" name="Nature">
        <title>rRNA introns, odd ribosomes, and small enigmatic genomes across a large radiation of phyla.</title>
        <authorList>
            <person name="Brown C.T."/>
            <person name="Hug L.A."/>
            <person name="Thomas B.C."/>
            <person name="Sharon I."/>
            <person name="Castelle C.J."/>
            <person name="Singh A."/>
            <person name="Wilkins M.J."/>
            <person name="Williams K.H."/>
            <person name="Banfield J.F."/>
        </authorList>
    </citation>
    <scope>NUCLEOTIDE SEQUENCE [LARGE SCALE GENOMIC DNA]</scope>
</reference>
<evidence type="ECO:0000313" key="3">
    <source>
        <dbReference type="EMBL" id="KKR03017.1"/>
    </source>
</evidence>
<dbReference type="Proteomes" id="UP000033935">
    <property type="component" value="Unassembled WGS sequence"/>
</dbReference>
<dbReference type="GO" id="GO:0016758">
    <property type="term" value="F:hexosyltransferase activity"/>
    <property type="evidence" value="ECO:0007669"/>
    <property type="project" value="UniProtKB-ARBA"/>
</dbReference>
<dbReference type="InterPro" id="IPR029044">
    <property type="entry name" value="Nucleotide-diphossugar_trans"/>
</dbReference>
<feature type="domain" description="Glycosyltransferase 2-like" evidence="2">
    <location>
        <begin position="11"/>
        <end position="69"/>
    </location>
</feature>
<feature type="transmembrane region" description="Helical" evidence="1">
    <location>
        <begin position="176"/>
        <end position="197"/>
    </location>
</feature>
<dbReference type="Pfam" id="PF00535">
    <property type="entry name" value="Glycos_transf_2"/>
    <property type="match status" value="1"/>
</dbReference>
<dbReference type="Gene3D" id="3.90.550.10">
    <property type="entry name" value="Spore Coat Polysaccharide Biosynthesis Protein SpsA, Chain A"/>
    <property type="match status" value="1"/>
</dbReference>
<proteinExistence type="predicted"/>
<accession>A0A0G0QMT5</accession>
<keyword evidence="1" id="KW-0472">Membrane</keyword>
<keyword evidence="1" id="KW-0812">Transmembrane</keyword>
<dbReference type="InterPro" id="IPR001173">
    <property type="entry name" value="Glyco_trans_2-like"/>
</dbReference>
<dbReference type="SUPFAM" id="SSF53448">
    <property type="entry name" value="Nucleotide-diphospho-sugar transferases"/>
    <property type="match status" value="1"/>
</dbReference>
<name>A0A0G0QMT5_9BACT</name>
<evidence type="ECO:0000313" key="4">
    <source>
        <dbReference type="Proteomes" id="UP000033935"/>
    </source>
</evidence>